<evidence type="ECO:0000256" key="1">
    <source>
        <dbReference type="SAM" id="SignalP"/>
    </source>
</evidence>
<protein>
    <submittedName>
        <fullName evidence="2">Porin</fullName>
    </submittedName>
</protein>
<accession>A0ABW5NTK9</accession>
<feature type="chain" id="PRO_5047148565" evidence="1">
    <location>
        <begin position="20"/>
        <end position="368"/>
    </location>
</feature>
<dbReference type="EMBL" id="JBHUMD010000017">
    <property type="protein sequence ID" value="MFD2602260.1"/>
    <property type="molecule type" value="Genomic_DNA"/>
</dbReference>
<evidence type="ECO:0000313" key="2">
    <source>
        <dbReference type="EMBL" id="MFD2602260.1"/>
    </source>
</evidence>
<feature type="signal peptide" evidence="1">
    <location>
        <begin position="1"/>
        <end position="19"/>
    </location>
</feature>
<dbReference type="Proteomes" id="UP001597480">
    <property type="component" value="Unassembled WGS sequence"/>
</dbReference>
<dbReference type="RefSeq" id="WP_379820736.1">
    <property type="nucleotide sequence ID" value="NZ_JBHUMD010000017.1"/>
</dbReference>
<organism evidence="2 3">
    <name type="scientific">Flavobacterium suzhouense</name>
    <dbReference type="NCBI Taxonomy" id="1529638"/>
    <lineage>
        <taxon>Bacteria</taxon>
        <taxon>Pseudomonadati</taxon>
        <taxon>Bacteroidota</taxon>
        <taxon>Flavobacteriia</taxon>
        <taxon>Flavobacteriales</taxon>
        <taxon>Flavobacteriaceae</taxon>
        <taxon>Flavobacterium</taxon>
    </lineage>
</organism>
<name>A0ABW5NTK9_9FLAO</name>
<keyword evidence="1" id="KW-0732">Signal</keyword>
<sequence>MKAVLSVIVVSLMGFAATAQQVNDTIKILPQSEIAALKFSGYIETYYSYDFNKPDSNVRPGFFYSYNRNNEVALNLGFIKAAYDKGNVRGNLALMAGTYSNANLSAEEGVLKNVFEANAGVKLSKSANLWIDAGIFSSHLGFESAIGKDCWALTRSILADNSPYYESGAKLSYTSPSGKWFMSGLVLNGWQRIQRVDGNKSLAFGHQLTYKPNGKVTLNSSSFIGNDKPADDKRMRYFHNFYGQFQISDNLGLIAGFDIGAEQKAKGSESYNCWYTPIVIAKYSLSDRFSLTARGEYYDDENGVIITTGTQNGFKTFGYSLNFDYNLYSNVVWRIEARSLNSKDEIFIKDGNSTKNNTFVTTALAISF</sequence>
<gene>
    <name evidence="2" type="ORF">ACFSR3_09350</name>
</gene>
<comment type="caution">
    <text evidence="2">The sequence shown here is derived from an EMBL/GenBank/DDBJ whole genome shotgun (WGS) entry which is preliminary data.</text>
</comment>
<dbReference type="SUPFAM" id="SSF56935">
    <property type="entry name" value="Porins"/>
    <property type="match status" value="1"/>
</dbReference>
<reference evidence="3" key="1">
    <citation type="journal article" date="2019" name="Int. J. Syst. Evol. Microbiol.">
        <title>The Global Catalogue of Microorganisms (GCM) 10K type strain sequencing project: providing services to taxonomists for standard genome sequencing and annotation.</title>
        <authorList>
            <consortium name="The Broad Institute Genomics Platform"/>
            <consortium name="The Broad Institute Genome Sequencing Center for Infectious Disease"/>
            <person name="Wu L."/>
            <person name="Ma J."/>
        </authorList>
    </citation>
    <scope>NUCLEOTIDE SEQUENCE [LARGE SCALE GENOMIC DNA]</scope>
    <source>
        <strain evidence="3">KCTC 42107</strain>
    </source>
</reference>
<keyword evidence="3" id="KW-1185">Reference proteome</keyword>
<dbReference type="InterPro" id="IPR011486">
    <property type="entry name" value="BBP2"/>
</dbReference>
<proteinExistence type="predicted"/>
<evidence type="ECO:0000313" key="3">
    <source>
        <dbReference type="Proteomes" id="UP001597480"/>
    </source>
</evidence>
<dbReference type="Pfam" id="PF07642">
    <property type="entry name" value="BBP2"/>
    <property type="match status" value="1"/>
</dbReference>